<dbReference type="RefSeq" id="XP_018984086.1">
    <property type="nucleotide sequence ID" value="XM_019127158.1"/>
</dbReference>
<evidence type="ECO:0000256" key="8">
    <source>
        <dbReference type="ARBA" id="ARBA00022989"/>
    </source>
</evidence>
<gene>
    <name evidence="15" type="ORF">BABINDRAFT_14383</name>
</gene>
<comment type="subcellular location">
    <subcellularLocation>
        <location evidence="13">Endoplasmic reticulum membrane</location>
    </subcellularLocation>
    <subcellularLocation>
        <location evidence="13">Nucleus membrane</location>
    </subcellularLocation>
</comment>
<evidence type="ECO:0000256" key="12">
    <source>
        <dbReference type="ARBA" id="ARBA00031468"/>
    </source>
</evidence>
<dbReference type="GO" id="GO:0000742">
    <property type="term" value="P:karyogamy involved in conjugation with cellular fusion"/>
    <property type="evidence" value="ECO:0007669"/>
    <property type="project" value="UniProtKB-UniRule"/>
</dbReference>
<evidence type="ECO:0000256" key="9">
    <source>
        <dbReference type="ARBA" id="ARBA00023136"/>
    </source>
</evidence>
<keyword evidence="7 13" id="KW-0256">Endoplasmic reticulum</keyword>
<dbReference type="GeneID" id="30145011"/>
<sequence>MFVMHPVSILVCPLLVACHLLLPDPNTDPHHISNSIFSGLDYGIQQIVWRHQQITRGARNEVRHIDRVSRSGSSECIHEAVKPILETCHSWGVEGLTTDMRVRVAVILSVCEFESLGVMIPANCEPLFRQQISRSERPPQKVIDKCVLTLETKPQWWTTYSGNYQSVGAICAQESLPFEKDQILDLYSNITDKFYDFYHSMVESYQRTDDFSRDLGTTVEEINQLFQSQMTEMNAAYARQAREYSASLSEINQALKTTADFSTEVMLSSERMGERLALSLENINKEIAQVYLSLVEADWSQEIETLKAEFVESMKVKKVLGEDLLGEIIAGLQTSNHLATANHAIAVGLSNELSSATGSLQGLKGLIYTTDKSV</sequence>
<evidence type="ECO:0000313" key="15">
    <source>
        <dbReference type="EMBL" id="ODQ78758.1"/>
    </source>
</evidence>
<protein>
    <recommendedName>
        <fullName evidence="3">Nuclear fusion protein KAR5</fullName>
    </recommendedName>
    <alternativeName>
        <fullName evidence="12">Karyogamy protein 5</fullName>
    </alternativeName>
</protein>
<evidence type="ECO:0000256" key="13">
    <source>
        <dbReference type="RuleBase" id="RU368082"/>
    </source>
</evidence>
<comment type="similarity">
    <text evidence="2 13">Belongs to the KAR5 family.</text>
</comment>
<keyword evidence="8" id="KW-1133">Transmembrane helix</keyword>
<comment type="function">
    <text evidence="1 13">Required for nuclear membrane fusion during karyogamy.</text>
</comment>
<keyword evidence="4 13" id="KW-0415">Karyogamy</keyword>
<evidence type="ECO:0000313" key="16">
    <source>
        <dbReference type="Proteomes" id="UP000094336"/>
    </source>
</evidence>
<dbReference type="PANTHER" id="PTHR28012">
    <property type="entry name" value="NUCLEAR FUSION PROTEIN KAR5"/>
    <property type="match status" value="1"/>
</dbReference>
<dbReference type="AlphaFoldDB" id="A0A1E3QMB7"/>
<dbReference type="PANTHER" id="PTHR28012:SF1">
    <property type="entry name" value="NUCLEAR FUSION PROTEIN KAR5"/>
    <property type="match status" value="1"/>
</dbReference>
<keyword evidence="16" id="KW-1185">Reference proteome</keyword>
<keyword evidence="5" id="KW-0812">Transmembrane</keyword>
<dbReference type="EMBL" id="KV454434">
    <property type="protein sequence ID" value="ODQ78758.1"/>
    <property type="molecule type" value="Genomic_DNA"/>
</dbReference>
<evidence type="ECO:0000256" key="11">
    <source>
        <dbReference type="ARBA" id="ARBA00023242"/>
    </source>
</evidence>
<keyword evidence="6 13" id="KW-0732">Signal</keyword>
<name>A0A1E3QMB7_9ASCO</name>
<proteinExistence type="inferred from homology"/>
<evidence type="ECO:0000256" key="3">
    <source>
        <dbReference type="ARBA" id="ARBA00021601"/>
    </source>
</evidence>
<keyword evidence="11 13" id="KW-0539">Nucleus</keyword>
<evidence type="ECO:0000256" key="10">
    <source>
        <dbReference type="ARBA" id="ARBA00023180"/>
    </source>
</evidence>
<feature type="signal peptide" evidence="14">
    <location>
        <begin position="1"/>
        <end position="18"/>
    </location>
</feature>
<dbReference type="InterPro" id="IPR007292">
    <property type="entry name" value="Nuclear_fusion_Kar5"/>
</dbReference>
<evidence type="ECO:0000256" key="5">
    <source>
        <dbReference type="ARBA" id="ARBA00022692"/>
    </source>
</evidence>
<evidence type="ECO:0000256" key="7">
    <source>
        <dbReference type="ARBA" id="ARBA00022824"/>
    </source>
</evidence>
<evidence type="ECO:0000256" key="1">
    <source>
        <dbReference type="ARBA" id="ARBA00003389"/>
    </source>
</evidence>
<feature type="chain" id="PRO_5009134300" description="Nuclear fusion protein KAR5" evidence="14">
    <location>
        <begin position="19"/>
        <end position="374"/>
    </location>
</feature>
<dbReference type="OrthoDB" id="5311848at2759"/>
<evidence type="ECO:0000256" key="14">
    <source>
        <dbReference type="SAM" id="SignalP"/>
    </source>
</evidence>
<keyword evidence="10" id="KW-0325">Glycoprotein</keyword>
<dbReference type="GO" id="GO:0048288">
    <property type="term" value="P:nuclear membrane fusion involved in karyogamy"/>
    <property type="evidence" value="ECO:0007669"/>
    <property type="project" value="UniProtKB-UniRule"/>
</dbReference>
<evidence type="ECO:0000256" key="4">
    <source>
        <dbReference type="ARBA" id="ARBA00022459"/>
    </source>
</evidence>
<evidence type="ECO:0000256" key="2">
    <source>
        <dbReference type="ARBA" id="ARBA00010473"/>
    </source>
</evidence>
<organism evidence="15 16">
    <name type="scientific">Babjeviella inositovora NRRL Y-12698</name>
    <dbReference type="NCBI Taxonomy" id="984486"/>
    <lineage>
        <taxon>Eukaryota</taxon>
        <taxon>Fungi</taxon>
        <taxon>Dikarya</taxon>
        <taxon>Ascomycota</taxon>
        <taxon>Saccharomycotina</taxon>
        <taxon>Pichiomycetes</taxon>
        <taxon>Serinales incertae sedis</taxon>
        <taxon>Babjeviella</taxon>
    </lineage>
</organism>
<dbReference type="Proteomes" id="UP000094336">
    <property type="component" value="Unassembled WGS sequence"/>
</dbReference>
<keyword evidence="9" id="KW-0472">Membrane</keyword>
<accession>A0A1E3QMB7</accession>
<reference evidence="16" key="1">
    <citation type="submission" date="2016-05" db="EMBL/GenBank/DDBJ databases">
        <title>Comparative genomics of biotechnologically important yeasts.</title>
        <authorList>
            <consortium name="DOE Joint Genome Institute"/>
            <person name="Riley R."/>
            <person name="Haridas S."/>
            <person name="Wolfe K.H."/>
            <person name="Lopes M.R."/>
            <person name="Hittinger C.T."/>
            <person name="Goker M."/>
            <person name="Salamov A."/>
            <person name="Wisecaver J."/>
            <person name="Long T.M."/>
            <person name="Aerts A.L."/>
            <person name="Barry K."/>
            <person name="Choi C."/>
            <person name="Clum A."/>
            <person name="Coughlan A.Y."/>
            <person name="Deshpande S."/>
            <person name="Douglass A.P."/>
            <person name="Hanson S.J."/>
            <person name="Klenk H.-P."/>
            <person name="Labutti K."/>
            <person name="Lapidus A."/>
            <person name="Lindquist E."/>
            <person name="Lipzen A."/>
            <person name="Meier-Kolthoff J.P."/>
            <person name="Ohm R.A."/>
            <person name="Otillar R.P."/>
            <person name="Pangilinan J."/>
            <person name="Peng Y."/>
            <person name="Rokas A."/>
            <person name="Rosa C.A."/>
            <person name="Scheuner C."/>
            <person name="Sibirny A.A."/>
            <person name="Slot J.C."/>
            <person name="Stielow J.B."/>
            <person name="Sun H."/>
            <person name="Kurtzman C.P."/>
            <person name="Blackwell M."/>
            <person name="Grigoriev I.V."/>
            <person name="Jeffries T.W."/>
        </authorList>
    </citation>
    <scope>NUCLEOTIDE SEQUENCE [LARGE SCALE GENOMIC DNA]</scope>
    <source>
        <strain evidence="16">NRRL Y-12698</strain>
    </source>
</reference>
<evidence type="ECO:0000256" key="6">
    <source>
        <dbReference type="ARBA" id="ARBA00022729"/>
    </source>
</evidence>
<dbReference type="GO" id="GO:0005789">
    <property type="term" value="C:endoplasmic reticulum membrane"/>
    <property type="evidence" value="ECO:0007669"/>
    <property type="project" value="UniProtKB-SubCell"/>
</dbReference>
<dbReference type="Pfam" id="PF04163">
    <property type="entry name" value="Tht1"/>
    <property type="match status" value="1"/>
</dbReference>
<dbReference type="GO" id="GO:0031965">
    <property type="term" value="C:nuclear membrane"/>
    <property type="evidence" value="ECO:0007669"/>
    <property type="project" value="UniProtKB-SubCell"/>
</dbReference>